<dbReference type="CDD" id="cd13856">
    <property type="entry name" value="CuRO_1_Tv-LCC_like"/>
    <property type="match status" value="1"/>
</dbReference>
<dbReference type="GO" id="GO:0005507">
    <property type="term" value="F:copper ion binding"/>
    <property type="evidence" value="ECO:0007669"/>
    <property type="project" value="InterPro"/>
</dbReference>
<evidence type="ECO:0000259" key="12">
    <source>
        <dbReference type="Pfam" id="PF07732"/>
    </source>
</evidence>
<dbReference type="OrthoDB" id="2121828at2759"/>
<dbReference type="InterPro" id="IPR033138">
    <property type="entry name" value="Cu_oxidase_CS"/>
</dbReference>
<protein>
    <submittedName>
        <fullName evidence="13">Multicopper oxidase</fullName>
    </submittedName>
</protein>
<dbReference type="Pfam" id="PF07732">
    <property type="entry name" value="Cu-oxidase_3"/>
    <property type="match status" value="1"/>
</dbReference>
<dbReference type="Proteomes" id="UP000076532">
    <property type="component" value="Unassembled WGS sequence"/>
</dbReference>
<dbReference type="FunFam" id="2.60.40.420:FF:000125">
    <property type="entry name" value="Laccase 2"/>
    <property type="match status" value="1"/>
</dbReference>
<evidence type="ECO:0000256" key="7">
    <source>
        <dbReference type="ARBA" id="ARBA00023180"/>
    </source>
</evidence>
<evidence type="ECO:0000256" key="4">
    <source>
        <dbReference type="ARBA" id="ARBA00023002"/>
    </source>
</evidence>
<dbReference type="InterPro" id="IPR011707">
    <property type="entry name" value="Cu-oxidase-like_N"/>
</dbReference>
<comment type="similarity">
    <text evidence="1">Belongs to the multicopper oxidase family.</text>
</comment>
<feature type="domain" description="Plastocyanin-like" evidence="11">
    <location>
        <begin position="368"/>
        <end position="490"/>
    </location>
</feature>
<proteinExistence type="inferred from homology"/>
<reference evidence="13 14" key="1">
    <citation type="journal article" date="2016" name="Mol. Biol. Evol.">
        <title>Comparative Genomics of Early-Diverging Mushroom-Forming Fungi Provides Insights into the Origins of Lignocellulose Decay Capabilities.</title>
        <authorList>
            <person name="Nagy L.G."/>
            <person name="Riley R."/>
            <person name="Tritt A."/>
            <person name="Adam C."/>
            <person name="Daum C."/>
            <person name="Floudas D."/>
            <person name="Sun H."/>
            <person name="Yadav J.S."/>
            <person name="Pangilinan J."/>
            <person name="Larsson K.H."/>
            <person name="Matsuura K."/>
            <person name="Barry K."/>
            <person name="Labutti K."/>
            <person name="Kuo R."/>
            <person name="Ohm R.A."/>
            <person name="Bhattacharya S.S."/>
            <person name="Shirouzu T."/>
            <person name="Yoshinaga Y."/>
            <person name="Martin F.M."/>
            <person name="Grigoriev I.V."/>
            <person name="Hibbett D.S."/>
        </authorList>
    </citation>
    <scope>NUCLEOTIDE SEQUENCE [LARGE SCALE GENOMIC DNA]</scope>
    <source>
        <strain evidence="13 14">CBS 109695</strain>
    </source>
</reference>
<dbReference type="PANTHER" id="PTHR11709">
    <property type="entry name" value="MULTI-COPPER OXIDASE"/>
    <property type="match status" value="1"/>
</dbReference>
<dbReference type="FunFam" id="2.60.40.420:FF:000045">
    <property type="entry name" value="Laccase 2"/>
    <property type="match status" value="1"/>
</dbReference>
<gene>
    <name evidence="13" type="ORF">FIBSPDRAFT_1049156</name>
</gene>
<evidence type="ECO:0000256" key="8">
    <source>
        <dbReference type="ARBA" id="ARBA00023185"/>
    </source>
</evidence>
<dbReference type="PANTHER" id="PTHR11709:SF511">
    <property type="entry name" value="LACCASE"/>
    <property type="match status" value="1"/>
</dbReference>
<keyword evidence="3" id="KW-0677">Repeat</keyword>
<dbReference type="Pfam" id="PF00394">
    <property type="entry name" value="Cu-oxidase"/>
    <property type="match status" value="1"/>
</dbReference>
<feature type="domain" description="Plastocyanin-like" evidence="10">
    <location>
        <begin position="164"/>
        <end position="304"/>
    </location>
</feature>
<feature type="domain" description="Plastocyanin-like" evidence="12">
    <location>
        <begin position="31"/>
        <end position="151"/>
    </location>
</feature>
<dbReference type="PROSITE" id="PS00079">
    <property type="entry name" value="MULTICOPPER_OXIDASE1"/>
    <property type="match status" value="1"/>
</dbReference>
<dbReference type="InterPro" id="IPR002355">
    <property type="entry name" value="Cu_oxidase_Cu_BS"/>
</dbReference>
<evidence type="ECO:0000256" key="3">
    <source>
        <dbReference type="ARBA" id="ARBA00022737"/>
    </source>
</evidence>
<dbReference type="InterPro" id="IPR001117">
    <property type="entry name" value="Cu-oxidase_2nd"/>
</dbReference>
<dbReference type="Gene3D" id="2.60.40.420">
    <property type="entry name" value="Cupredoxins - blue copper proteins"/>
    <property type="match status" value="3"/>
</dbReference>
<dbReference type="PROSITE" id="PS00080">
    <property type="entry name" value="MULTICOPPER_OXIDASE2"/>
    <property type="match status" value="1"/>
</dbReference>
<feature type="chain" id="PRO_5007871768" evidence="9">
    <location>
        <begin position="22"/>
        <end position="524"/>
    </location>
</feature>
<accession>A0A166CQ79</accession>
<keyword evidence="7" id="KW-0325">Glycoprotein</keyword>
<keyword evidence="5" id="KW-0186">Copper</keyword>
<evidence type="ECO:0000259" key="11">
    <source>
        <dbReference type="Pfam" id="PF07731"/>
    </source>
</evidence>
<dbReference type="InterPro" id="IPR008972">
    <property type="entry name" value="Cupredoxin"/>
</dbReference>
<dbReference type="STRING" id="436010.A0A166CQ79"/>
<evidence type="ECO:0000256" key="6">
    <source>
        <dbReference type="ARBA" id="ARBA00023157"/>
    </source>
</evidence>
<dbReference type="GO" id="GO:0046274">
    <property type="term" value="P:lignin catabolic process"/>
    <property type="evidence" value="ECO:0007669"/>
    <property type="project" value="UniProtKB-KW"/>
</dbReference>
<dbReference type="InterPro" id="IPR045087">
    <property type="entry name" value="Cu-oxidase_fam"/>
</dbReference>
<keyword evidence="8" id="KW-0439">Lignin degradation</keyword>
<organism evidence="13 14">
    <name type="scientific">Athelia psychrophila</name>
    <dbReference type="NCBI Taxonomy" id="1759441"/>
    <lineage>
        <taxon>Eukaryota</taxon>
        <taxon>Fungi</taxon>
        <taxon>Dikarya</taxon>
        <taxon>Basidiomycota</taxon>
        <taxon>Agaricomycotina</taxon>
        <taxon>Agaricomycetes</taxon>
        <taxon>Agaricomycetidae</taxon>
        <taxon>Atheliales</taxon>
        <taxon>Atheliaceae</taxon>
        <taxon>Athelia</taxon>
    </lineage>
</organism>
<keyword evidence="14" id="KW-1185">Reference proteome</keyword>
<dbReference type="SUPFAM" id="SSF49503">
    <property type="entry name" value="Cupredoxins"/>
    <property type="match status" value="3"/>
</dbReference>
<keyword evidence="4" id="KW-0560">Oxidoreductase</keyword>
<keyword evidence="9" id="KW-0732">Signal</keyword>
<evidence type="ECO:0000259" key="10">
    <source>
        <dbReference type="Pfam" id="PF00394"/>
    </source>
</evidence>
<dbReference type="Pfam" id="PF07731">
    <property type="entry name" value="Cu-oxidase_2"/>
    <property type="match status" value="1"/>
</dbReference>
<evidence type="ECO:0000256" key="2">
    <source>
        <dbReference type="ARBA" id="ARBA00022723"/>
    </source>
</evidence>
<sequence length="524" mass="55602">MLSPSHLPLYALFAGLGSVHAAIGPITDLAITNADIAPDGFTRSTVLAGGTFPGALITGNKGDNFQINVQDELTDSTMLLSTSIHWHGIFQNGTNEMDGAAFVNQCPIAPGSSFNYNFTATDQAGTFWYHSHLATQYCDGLRGPFVIYDPEDPYLDLYDVDDDTTVIVLSDWYHTVAPQAGNFPTADSALINGAGRYSGGPATTLSSIAVESGKRYRFRLINISCDPNYIFSIDGHNLTIIEADGIETEPLVVDEIQIFAGQRYSFILEANQTVDNYWIRAAPNLGTTTFDGGLNSAFLRYSGANATAEPTTNQTTSVIPMVEANLVPLVSPGAPGTAEVGGADVLLNLDIAFNAANLNFTINGDSFVPPTVPVLLQILSGAELATDLLPSGSVYVLPPNSVVELSMPAGAGGGPHPFHLHGHAFDVVRSAGQTAYNYANPPRRDVVSLGASGDNVTIRWTTDNAGPWYLHCHIDWHLQLGLAIVFAEDPAGVAAHDVNTTAWDDLCPAYNALSTAELGGIVPS</sequence>
<dbReference type="GO" id="GO:0016491">
    <property type="term" value="F:oxidoreductase activity"/>
    <property type="evidence" value="ECO:0007669"/>
    <property type="project" value="UniProtKB-KW"/>
</dbReference>
<name>A0A166CQ79_9AGAM</name>
<dbReference type="EMBL" id="KV417626">
    <property type="protein sequence ID" value="KZP13896.1"/>
    <property type="molecule type" value="Genomic_DNA"/>
</dbReference>
<dbReference type="AlphaFoldDB" id="A0A166CQ79"/>
<dbReference type="CDD" id="cd13903">
    <property type="entry name" value="CuRO_3_Tv-LCC_like"/>
    <property type="match status" value="1"/>
</dbReference>
<evidence type="ECO:0000256" key="1">
    <source>
        <dbReference type="ARBA" id="ARBA00010609"/>
    </source>
</evidence>
<keyword evidence="6" id="KW-1015">Disulfide bond</keyword>
<keyword evidence="2" id="KW-0479">Metal-binding</keyword>
<evidence type="ECO:0000256" key="9">
    <source>
        <dbReference type="SAM" id="SignalP"/>
    </source>
</evidence>
<evidence type="ECO:0000313" key="13">
    <source>
        <dbReference type="EMBL" id="KZP13896.1"/>
    </source>
</evidence>
<evidence type="ECO:0000313" key="14">
    <source>
        <dbReference type="Proteomes" id="UP000076532"/>
    </source>
</evidence>
<feature type="signal peptide" evidence="9">
    <location>
        <begin position="1"/>
        <end position="21"/>
    </location>
</feature>
<dbReference type="InterPro" id="IPR011706">
    <property type="entry name" value="Cu-oxidase_C"/>
</dbReference>
<evidence type="ECO:0000256" key="5">
    <source>
        <dbReference type="ARBA" id="ARBA00023008"/>
    </source>
</evidence>